<dbReference type="RefSeq" id="WP_013767061.1">
    <property type="nucleotide sequence ID" value="NC_015510.1"/>
</dbReference>
<accession>F4KVR6</accession>
<sequence length="118" mass="13332">MKRLIMSLALALSMLQLLATPPIIENVLLNTSVEDRSLVVRLANLQKEKTSITLESLDSRETYHEQNITAHNGYMTRLNLSKLPKGRYILRVKQESGSLRQVLVIDQNSILCSKIALD</sequence>
<name>F4KVR6_HALH1</name>
<reference key="2">
    <citation type="submission" date="2011-04" db="EMBL/GenBank/DDBJ databases">
        <title>Complete sequence of chromosome of Haliscomenobacter hydrossis DSM 1100.</title>
        <authorList>
            <consortium name="US DOE Joint Genome Institute (JGI-PGF)"/>
            <person name="Lucas S."/>
            <person name="Han J."/>
            <person name="Lapidus A."/>
            <person name="Bruce D."/>
            <person name="Goodwin L."/>
            <person name="Pitluck S."/>
            <person name="Peters L."/>
            <person name="Kyrpides N."/>
            <person name="Mavromatis K."/>
            <person name="Ivanova N."/>
            <person name="Ovchinnikova G."/>
            <person name="Pagani I."/>
            <person name="Daligault H."/>
            <person name="Detter J.C."/>
            <person name="Han C."/>
            <person name="Land M."/>
            <person name="Hauser L."/>
            <person name="Markowitz V."/>
            <person name="Cheng J.-F."/>
            <person name="Hugenholtz P."/>
            <person name="Woyke T."/>
            <person name="Wu D."/>
            <person name="Verbarg S."/>
            <person name="Frueling A."/>
            <person name="Brambilla E."/>
            <person name="Klenk H.-P."/>
            <person name="Eisen J.A."/>
        </authorList>
    </citation>
    <scope>NUCLEOTIDE SEQUENCE</scope>
    <source>
        <strain>DSM 1100</strain>
    </source>
</reference>
<dbReference type="KEGG" id="hhy:Halhy_4688"/>
<feature type="signal peptide" evidence="1">
    <location>
        <begin position="1"/>
        <end position="19"/>
    </location>
</feature>
<reference evidence="2 3" key="1">
    <citation type="journal article" date="2011" name="Stand. Genomic Sci.">
        <title>Complete genome sequence of Haliscomenobacter hydrossis type strain (O).</title>
        <authorList>
            <consortium name="US DOE Joint Genome Institute (JGI-PGF)"/>
            <person name="Daligault H."/>
            <person name="Lapidus A."/>
            <person name="Zeytun A."/>
            <person name="Nolan M."/>
            <person name="Lucas S."/>
            <person name="Del Rio T.G."/>
            <person name="Tice H."/>
            <person name="Cheng J.F."/>
            <person name="Tapia R."/>
            <person name="Han C."/>
            <person name="Goodwin L."/>
            <person name="Pitluck S."/>
            <person name="Liolios K."/>
            <person name="Pagani I."/>
            <person name="Ivanova N."/>
            <person name="Huntemann M."/>
            <person name="Mavromatis K."/>
            <person name="Mikhailova N."/>
            <person name="Pati A."/>
            <person name="Chen A."/>
            <person name="Palaniappan K."/>
            <person name="Land M."/>
            <person name="Hauser L."/>
            <person name="Brambilla E.M."/>
            <person name="Rohde M."/>
            <person name="Verbarg S."/>
            <person name="Goker M."/>
            <person name="Bristow J."/>
            <person name="Eisen J.A."/>
            <person name="Markowitz V."/>
            <person name="Hugenholtz P."/>
            <person name="Kyrpides N.C."/>
            <person name="Klenk H.P."/>
            <person name="Woyke T."/>
        </authorList>
    </citation>
    <scope>NUCLEOTIDE SEQUENCE [LARGE SCALE GENOMIC DNA]</scope>
    <source>
        <strain evidence="3">ATCC 27775 / DSM 1100 / LMG 10767 / O</strain>
    </source>
</reference>
<dbReference type="AlphaFoldDB" id="F4KVR6"/>
<dbReference type="EMBL" id="CP002691">
    <property type="protein sequence ID" value="AEE52523.1"/>
    <property type="molecule type" value="Genomic_DNA"/>
</dbReference>
<dbReference type="OrthoDB" id="1495249at2"/>
<protein>
    <recommendedName>
        <fullName evidence="4">Secretion system C-terminal sorting domain-containing protein</fullName>
    </recommendedName>
</protein>
<keyword evidence="1" id="KW-0732">Signal</keyword>
<dbReference type="STRING" id="760192.Halhy_4688"/>
<keyword evidence="3" id="KW-1185">Reference proteome</keyword>
<feature type="chain" id="PRO_5003312169" description="Secretion system C-terminal sorting domain-containing protein" evidence="1">
    <location>
        <begin position="20"/>
        <end position="118"/>
    </location>
</feature>
<gene>
    <name evidence="2" type="ordered locus">Halhy_4688</name>
</gene>
<organism evidence="2 3">
    <name type="scientific">Haliscomenobacter hydrossis (strain ATCC 27775 / DSM 1100 / LMG 10767 / O)</name>
    <dbReference type="NCBI Taxonomy" id="760192"/>
    <lineage>
        <taxon>Bacteria</taxon>
        <taxon>Pseudomonadati</taxon>
        <taxon>Bacteroidota</taxon>
        <taxon>Saprospiria</taxon>
        <taxon>Saprospirales</taxon>
        <taxon>Haliscomenobacteraceae</taxon>
        <taxon>Haliscomenobacter</taxon>
    </lineage>
</organism>
<proteinExistence type="predicted"/>
<evidence type="ECO:0000313" key="2">
    <source>
        <dbReference type="EMBL" id="AEE52523.1"/>
    </source>
</evidence>
<evidence type="ECO:0000256" key="1">
    <source>
        <dbReference type="SAM" id="SignalP"/>
    </source>
</evidence>
<evidence type="ECO:0000313" key="3">
    <source>
        <dbReference type="Proteomes" id="UP000008461"/>
    </source>
</evidence>
<dbReference type="HOGENOM" id="CLU_2069822_0_0_10"/>
<evidence type="ECO:0008006" key="4">
    <source>
        <dbReference type="Google" id="ProtNLM"/>
    </source>
</evidence>
<dbReference type="Proteomes" id="UP000008461">
    <property type="component" value="Chromosome"/>
</dbReference>